<dbReference type="NCBIfam" id="NF047646">
    <property type="entry name" value="REP_Tyr_transpos"/>
    <property type="match status" value="1"/>
</dbReference>
<dbReference type="FunFam" id="3.30.70.1290:FF:000001">
    <property type="entry name" value="REP-associated tyrosine transposase"/>
    <property type="match status" value="1"/>
</dbReference>
<dbReference type="GO" id="GO:0043565">
    <property type="term" value="F:sequence-specific DNA binding"/>
    <property type="evidence" value="ECO:0007669"/>
    <property type="project" value="TreeGrafter"/>
</dbReference>
<dbReference type="GO" id="GO:0006313">
    <property type="term" value="P:DNA transposition"/>
    <property type="evidence" value="ECO:0007669"/>
    <property type="project" value="InterPro"/>
</dbReference>
<proteinExistence type="inferred from homology"/>
<protein>
    <submittedName>
        <fullName evidence="5">Transposase and inactivated derivatives</fullName>
    </submittedName>
</protein>
<dbReference type="InterPro" id="IPR002686">
    <property type="entry name" value="Transposase_17"/>
</dbReference>
<feature type="domain" description="Transposase IS200-like" evidence="4">
    <location>
        <begin position="9"/>
        <end position="120"/>
    </location>
</feature>
<dbReference type="PANTHER" id="PTHR36966:SF1">
    <property type="entry name" value="REP-ASSOCIATED TYROSINE TRANSPOSASE"/>
    <property type="match status" value="1"/>
</dbReference>
<dbReference type="SMART" id="SM01321">
    <property type="entry name" value="Y1_Tnp"/>
    <property type="match status" value="1"/>
</dbReference>
<dbReference type="EMBL" id="UIGI01000001">
    <property type="protein sequence ID" value="SUW65745.1"/>
    <property type="molecule type" value="Genomic_DNA"/>
</dbReference>
<dbReference type="Gene3D" id="3.30.70.1290">
    <property type="entry name" value="Transposase IS200-like"/>
    <property type="match status" value="1"/>
</dbReference>
<organism evidence="5 6">
    <name type="scientific">Buttiauxella agrestis</name>
    <dbReference type="NCBI Taxonomy" id="82977"/>
    <lineage>
        <taxon>Bacteria</taxon>
        <taxon>Pseudomonadati</taxon>
        <taxon>Pseudomonadota</taxon>
        <taxon>Gammaproteobacteria</taxon>
        <taxon>Enterobacterales</taxon>
        <taxon>Enterobacteriaceae</taxon>
        <taxon>Buttiauxella</taxon>
    </lineage>
</organism>
<dbReference type="Proteomes" id="UP000255528">
    <property type="component" value="Unassembled WGS sequence"/>
</dbReference>
<dbReference type="RefSeq" id="WP_115631476.1">
    <property type="nucleotide sequence ID" value="NZ_UIGI01000001.1"/>
</dbReference>
<evidence type="ECO:0000259" key="4">
    <source>
        <dbReference type="SMART" id="SM01321"/>
    </source>
</evidence>
<reference evidence="5 6" key="1">
    <citation type="submission" date="2018-06" db="EMBL/GenBank/DDBJ databases">
        <authorList>
            <consortium name="Pathogen Informatics"/>
            <person name="Doyle S."/>
        </authorList>
    </citation>
    <scope>NUCLEOTIDE SEQUENCE [LARGE SCALE GENOMIC DNA]</scope>
    <source>
        <strain evidence="5 6">NCTC12119</strain>
    </source>
</reference>
<comment type="similarity">
    <text evidence="3">Belongs to the transposase 17 family. RAYT subfamily.</text>
</comment>
<evidence type="ECO:0000313" key="5">
    <source>
        <dbReference type="EMBL" id="SUW65745.1"/>
    </source>
</evidence>
<evidence type="ECO:0000256" key="2">
    <source>
        <dbReference type="ARBA" id="ARBA00023125"/>
    </source>
</evidence>
<dbReference type="AlphaFoldDB" id="A0A381CD42"/>
<sequence length="167" mass="19750">MSNYCRMRVAGGTWFFTVNLHDRQSDLLTRNIVELRQSIRKVKQRHPFEINAWIILPDHMHCVWTLPANDSNYSQRWRAIKKTFTKSLSGNTTVWQKRFWEHCIRDERDYQAHVDYVYINPVKHGLVKIVGEWPYSSFHRDVRNGLYPADWAGKVEAFQAGERKAGG</sequence>
<keyword evidence="1" id="KW-0815">Transposition</keyword>
<evidence type="ECO:0000313" key="6">
    <source>
        <dbReference type="Proteomes" id="UP000255528"/>
    </source>
</evidence>
<dbReference type="InterPro" id="IPR052715">
    <property type="entry name" value="RAYT_transposase"/>
</dbReference>
<gene>
    <name evidence="5" type="ORF">NCTC12119_04307</name>
</gene>
<dbReference type="PANTHER" id="PTHR36966">
    <property type="entry name" value="REP-ASSOCIATED TYROSINE TRANSPOSASE"/>
    <property type="match status" value="1"/>
</dbReference>
<accession>A0A381CD42</accession>
<dbReference type="SUPFAM" id="SSF143422">
    <property type="entry name" value="Transposase IS200-like"/>
    <property type="match status" value="1"/>
</dbReference>
<evidence type="ECO:0000256" key="3">
    <source>
        <dbReference type="ARBA" id="ARBA00061320"/>
    </source>
</evidence>
<name>A0A381CD42_9ENTR</name>
<dbReference type="GO" id="GO:0004803">
    <property type="term" value="F:transposase activity"/>
    <property type="evidence" value="ECO:0007669"/>
    <property type="project" value="InterPro"/>
</dbReference>
<dbReference type="InterPro" id="IPR036515">
    <property type="entry name" value="Transposase_17_sf"/>
</dbReference>
<evidence type="ECO:0000256" key="1">
    <source>
        <dbReference type="ARBA" id="ARBA00022578"/>
    </source>
</evidence>
<keyword evidence="2" id="KW-0238">DNA-binding</keyword>